<dbReference type="SUPFAM" id="SSF53756">
    <property type="entry name" value="UDP-Glycosyltransferase/glycogen phosphorylase"/>
    <property type="match status" value="1"/>
</dbReference>
<accession>A0ABW8SHE9</accession>
<reference evidence="3 4" key="1">
    <citation type="submission" date="2024-11" db="EMBL/GenBank/DDBJ databases">
        <authorList>
            <person name="Heng Y.C."/>
            <person name="Lim A.C.H."/>
            <person name="Lee J.K.Y."/>
            <person name="Kittelmann S."/>
        </authorList>
    </citation>
    <scope>NUCLEOTIDE SEQUENCE [LARGE SCALE GENOMIC DNA]</scope>
    <source>
        <strain evidence="3 4">WILCCON 0269</strain>
    </source>
</reference>
<dbReference type="GO" id="GO:0016757">
    <property type="term" value="F:glycosyltransferase activity"/>
    <property type="evidence" value="ECO:0007669"/>
    <property type="project" value="UniProtKB-KW"/>
</dbReference>
<dbReference type="InterPro" id="IPR001296">
    <property type="entry name" value="Glyco_trans_1"/>
</dbReference>
<keyword evidence="3" id="KW-0328">Glycosyltransferase</keyword>
<feature type="domain" description="Glycosyl transferase family 1" evidence="1">
    <location>
        <begin position="180"/>
        <end position="324"/>
    </location>
</feature>
<keyword evidence="3" id="KW-0808">Transferase</keyword>
<dbReference type="RefSeq" id="WP_406790773.1">
    <property type="nucleotide sequence ID" value="NZ_JBJHZX010000004.1"/>
</dbReference>
<protein>
    <submittedName>
        <fullName evidence="3">Glycosyltransferase</fullName>
        <ecNumber evidence="3">2.4.-.-</ecNumber>
    </submittedName>
</protein>
<keyword evidence="4" id="KW-1185">Reference proteome</keyword>
<feature type="domain" description="Glycosyltransferase subfamily 4-like N-terminal" evidence="2">
    <location>
        <begin position="13"/>
        <end position="170"/>
    </location>
</feature>
<name>A0ABW8SHE9_9CLOT</name>
<dbReference type="PANTHER" id="PTHR45947">
    <property type="entry name" value="SULFOQUINOVOSYL TRANSFERASE SQD2"/>
    <property type="match status" value="1"/>
</dbReference>
<dbReference type="EMBL" id="JBJHZX010000004">
    <property type="protein sequence ID" value="MFL0194646.1"/>
    <property type="molecule type" value="Genomic_DNA"/>
</dbReference>
<dbReference type="CDD" id="cd03811">
    <property type="entry name" value="GT4_GT28_WabH-like"/>
    <property type="match status" value="1"/>
</dbReference>
<proteinExistence type="predicted"/>
<dbReference type="Pfam" id="PF13439">
    <property type="entry name" value="Glyco_transf_4"/>
    <property type="match status" value="1"/>
</dbReference>
<comment type="caution">
    <text evidence="3">The sequence shown here is derived from an EMBL/GenBank/DDBJ whole genome shotgun (WGS) entry which is preliminary data.</text>
</comment>
<dbReference type="PANTHER" id="PTHR45947:SF3">
    <property type="entry name" value="SULFOQUINOVOSYL TRANSFERASE SQD2"/>
    <property type="match status" value="1"/>
</dbReference>
<evidence type="ECO:0000313" key="3">
    <source>
        <dbReference type="EMBL" id="MFL0194646.1"/>
    </source>
</evidence>
<dbReference type="Proteomes" id="UP001623660">
    <property type="component" value="Unassembled WGS sequence"/>
</dbReference>
<dbReference type="InterPro" id="IPR050194">
    <property type="entry name" value="Glycosyltransferase_grp1"/>
</dbReference>
<evidence type="ECO:0000259" key="1">
    <source>
        <dbReference type="Pfam" id="PF00534"/>
    </source>
</evidence>
<dbReference type="Pfam" id="PF00534">
    <property type="entry name" value="Glycos_transf_1"/>
    <property type="match status" value="1"/>
</dbReference>
<evidence type="ECO:0000259" key="2">
    <source>
        <dbReference type="Pfam" id="PF13439"/>
    </source>
</evidence>
<dbReference type="Gene3D" id="3.40.50.2000">
    <property type="entry name" value="Glycogen Phosphorylase B"/>
    <property type="match status" value="2"/>
</dbReference>
<dbReference type="InterPro" id="IPR028098">
    <property type="entry name" value="Glyco_trans_4-like_N"/>
</dbReference>
<organism evidence="3 4">
    <name type="scientific">Candidatus Clostridium eludens</name>
    <dbReference type="NCBI Taxonomy" id="3381663"/>
    <lineage>
        <taxon>Bacteria</taxon>
        <taxon>Bacillati</taxon>
        <taxon>Bacillota</taxon>
        <taxon>Clostridia</taxon>
        <taxon>Eubacteriales</taxon>
        <taxon>Clostridiaceae</taxon>
        <taxon>Clostridium</taxon>
    </lineage>
</organism>
<gene>
    <name evidence="3" type="ORF">ACJDU8_03530</name>
</gene>
<dbReference type="EC" id="2.4.-.-" evidence="3"/>
<evidence type="ECO:0000313" key="4">
    <source>
        <dbReference type="Proteomes" id="UP001623660"/>
    </source>
</evidence>
<sequence length="358" mass="40917">MIKVAVILPSFNIGGTENMVAQLATYVDKSKFRMHIISLNGYMDTSVQSMVEESGVDVTYCDRIQKNDIKVWIKVYRSLSKFKPDIIHSNMYPFLYTVPYLLTHKVKLLHTIHNKPVNEFKDVYKKVIRILYKMDKAIPVAISHTVEKEMRELYSLRKIERVYNPVDLKRFDCDRTINTSDEIELITVGRLMKQKNQALLFKAFTDARQRISNIKLSILGDGELKNELVALAKKLNILNHITFYGNVSNVEWYLAKADVFVLSSDYEGLPLSILEAMASGLPIVATDVGGVADVVTDNGFLINKGNQVELANKIVELAQSTGKRYLLGRKSKINSKQFDSHIFAKQYEVLYEKYLEKS</sequence>